<dbReference type="AlphaFoldDB" id="A0A2U3LH69"/>
<accession>A0A2U3LH69</accession>
<proteinExistence type="predicted"/>
<sequence length="116" mass="13318">MCRSQWHEVSDRCIAAVFALSTVFLELGKVYSGVLVLPSVLVVAFDFVSTTPFFDLDMLADLPTLDLSEVRLFERERMKHKLFLLNFSWEKTGIVRRGFKPKILRANFPGFFLRAG</sequence>
<name>A0A2U3LH69_9FIRM</name>
<gene>
    <name evidence="1" type="ORF">SBF1_50040</name>
</gene>
<organism evidence="1 2">
    <name type="scientific">Candidatus Desulfosporosinus infrequens</name>
    <dbReference type="NCBI Taxonomy" id="2043169"/>
    <lineage>
        <taxon>Bacteria</taxon>
        <taxon>Bacillati</taxon>
        <taxon>Bacillota</taxon>
        <taxon>Clostridia</taxon>
        <taxon>Eubacteriales</taxon>
        <taxon>Desulfitobacteriaceae</taxon>
        <taxon>Desulfosporosinus</taxon>
    </lineage>
</organism>
<reference evidence="2" key="1">
    <citation type="submission" date="2018-02" db="EMBL/GenBank/DDBJ databases">
        <authorList>
            <person name="Hausmann B."/>
        </authorList>
    </citation>
    <scope>NUCLEOTIDE SEQUENCE [LARGE SCALE GENOMIC DNA]</scope>
    <source>
        <strain evidence="2">Peat soil MAG SbF1</strain>
    </source>
</reference>
<evidence type="ECO:0000313" key="1">
    <source>
        <dbReference type="EMBL" id="SPF51156.1"/>
    </source>
</evidence>
<dbReference type="EMBL" id="OMOF01000445">
    <property type="protein sequence ID" value="SPF51156.1"/>
    <property type="molecule type" value="Genomic_DNA"/>
</dbReference>
<protein>
    <submittedName>
        <fullName evidence="1">Uncharacterized protein</fullName>
    </submittedName>
</protein>
<evidence type="ECO:0000313" key="2">
    <source>
        <dbReference type="Proteomes" id="UP000238916"/>
    </source>
</evidence>
<dbReference type="Proteomes" id="UP000238916">
    <property type="component" value="Unassembled WGS sequence"/>
</dbReference>